<comment type="caution">
    <text evidence="2">The sequence shown here is derived from an EMBL/GenBank/DDBJ whole genome shotgun (WGS) entry which is preliminary data.</text>
</comment>
<feature type="transmembrane region" description="Helical" evidence="1">
    <location>
        <begin position="86"/>
        <end position="103"/>
    </location>
</feature>
<proteinExistence type="predicted"/>
<gene>
    <name evidence="2" type="ORF">POL58_04850</name>
</gene>
<dbReference type="RefSeq" id="WP_271994881.1">
    <property type="nucleotide sequence ID" value="NZ_JAQNDN010000001.1"/>
</dbReference>
<protein>
    <submittedName>
        <fullName evidence="2">Uncharacterized protein</fullName>
    </submittedName>
</protein>
<feature type="transmembrane region" description="Helical" evidence="1">
    <location>
        <begin position="57"/>
        <end position="74"/>
    </location>
</feature>
<keyword evidence="1" id="KW-0812">Transmembrane</keyword>
<keyword evidence="3" id="KW-1185">Reference proteome</keyword>
<sequence>MHGGQDDTYITYWAAHSFSETGLPLNYNGELVEQSSSLGLVVLLGGLRVITRLDVPLLGWMVSLGLFVGSVLLVNRLARRFIEPGAARWFAAAAGSVPCYAYWSTSGMETPLVVVASLLALSELSRVAVEPGRGWRAHARSFTIFFVLASARPETPLLGVGLVAVAAVWTASAGRLRRSASSLVSCLAGIAALVGLRLALFGQWVPNPASIKQHGFDPIGGLFYLLHAAAVSNPILLVVGLLGAGVVLSRLVRRLTRAVGDEEGVPEELEGARRKVLLVLLSALAGAYLAFMVASGGDWMRGGRFFALVAPSLVLLSAALAGMATSPRVPRMLGVTLLLTHLVTSVHFLRTERPEGRTFTTAFAAVEKVRPRVDAAFWSFELTNKVHARDAVLGSELAPLVRRASEALGRPVTLMSGQAGLVAFHTFRENPGRARLIDMWGITDRKLLDCLGSRAFKYSIIGASISVNNALSGLAERGEACGLGGLPDIYFNETLKPQHMTALALHGYMVVYHQTGSVMNASSERWLPSQNTAEGHIAVRADLARALGLAPAKPWKWDLDPE</sequence>
<evidence type="ECO:0000313" key="3">
    <source>
        <dbReference type="Proteomes" id="UP001217838"/>
    </source>
</evidence>
<feature type="transmembrane region" description="Helical" evidence="1">
    <location>
        <begin position="224"/>
        <end position="248"/>
    </location>
</feature>
<evidence type="ECO:0000313" key="2">
    <source>
        <dbReference type="EMBL" id="MDC0667051.1"/>
    </source>
</evidence>
<dbReference type="Proteomes" id="UP001217838">
    <property type="component" value="Unassembled WGS sequence"/>
</dbReference>
<name>A0ABT5AYZ1_9BACT</name>
<feature type="transmembrane region" description="Helical" evidence="1">
    <location>
        <begin position="276"/>
        <end position="293"/>
    </location>
</feature>
<reference evidence="2 3" key="1">
    <citation type="submission" date="2022-11" db="EMBL/GenBank/DDBJ databases">
        <title>Minimal conservation of predation-associated metabolite biosynthetic gene clusters underscores biosynthetic potential of Myxococcota including descriptions for ten novel species: Archangium lansinium sp. nov., Myxococcus landrumus sp. nov., Nannocystis bai.</title>
        <authorList>
            <person name="Ahearne A."/>
            <person name="Stevens C."/>
            <person name="Dowd S."/>
        </authorList>
    </citation>
    <scope>NUCLEOTIDE SEQUENCE [LARGE SCALE GENOMIC DNA]</scope>
    <source>
        <strain evidence="2 3">NCELM</strain>
    </source>
</reference>
<organism evidence="2 3">
    <name type="scientific">Nannocystis radixulma</name>
    <dbReference type="NCBI Taxonomy" id="2995305"/>
    <lineage>
        <taxon>Bacteria</taxon>
        <taxon>Pseudomonadati</taxon>
        <taxon>Myxococcota</taxon>
        <taxon>Polyangia</taxon>
        <taxon>Nannocystales</taxon>
        <taxon>Nannocystaceae</taxon>
        <taxon>Nannocystis</taxon>
    </lineage>
</organism>
<dbReference type="EMBL" id="JAQNDN010000001">
    <property type="protein sequence ID" value="MDC0667051.1"/>
    <property type="molecule type" value="Genomic_DNA"/>
</dbReference>
<keyword evidence="1" id="KW-1133">Transmembrane helix</keyword>
<keyword evidence="1" id="KW-0472">Membrane</keyword>
<feature type="transmembrane region" description="Helical" evidence="1">
    <location>
        <begin position="183"/>
        <end position="204"/>
    </location>
</feature>
<accession>A0ABT5AYZ1</accession>
<evidence type="ECO:0000256" key="1">
    <source>
        <dbReference type="SAM" id="Phobius"/>
    </source>
</evidence>
<feature type="transmembrane region" description="Helical" evidence="1">
    <location>
        <begin position="305"/>
        <end position="325"/>
    </location>
</feature>
<feature type="transmembrane region" description="Helical" evidence="1">
    <location>
        <begin position="157"/>
        <end position="176"/>
    </location>
</feature>